<protein>
    <submittedName>
        <fullName evidence="2">Uncharacterized protein</fullName>
    </submittedName>
</protein>
<evidence type="ECO:0000313" key="2">
    <source>
        <dbReference type="EMBL" id="VFK47360.1"/>
    </source>
</evidence>
<gene>
    <name evidence="3" type="ORF">BECKSD772D_GA0070982_10825</name>
    <name evidence="2" type="ORF">BECKSD772E_GA0070983_109314</name>
    <name evidence="1" type="ORF">BECKSD772F_GA0070984_10776</name>
</gene>
<dbReference type="EMBL" id="CAADFR010000077">
    <property type="protein sequence ID" value="VFK40883.1"/>
    <property type="molecule type" value="Genomic_DNA"/>
</dbReference>
<name>A0A450Z0Q8_9GAMM</name>
<dbReference type="EMBL" id="CAADHB010000082">
    <property type="protein sequence ID" value="VFK80052.1"/>
    <property type="molecule type" value="Genomic_DNA"/>
</dbReference>
<dbReference type="EMBL" id="CAADFU010000093">
    <property type="protein sequence ID" value="VFK47360.1"/>
    <property type="molecule type" value="Genomic_DNA"/>
</dbReference>
<dbReference type="AlphaFoldDB" id="A0A450Z0Q8"/>
<evidence type="ECO:0000313" key="1">
    <source>
        <dbReference type="EMBL" id="VFK40883.1"/>
    </source>
</evidence>
<evidence type="ECO:0000313" key="3">
    <source>
        <dbReference type="EMBL" id="VFK80052.1"/>
    </source>
</evidence>
<proteinExistence type="predicted"/>
<accession>A0A450Z0Q8</accession>
<reference evidence="2" key="1">
    <citation type="submission" date="2019-02" db="EMBL/GenBank/DDBJ databases">
        <authorList>
            <person name="Gruber-Vodicka R. H."/>
            <person name="Seah K. B. B."/>
        </authorList>
    </citation>
    <scope>NUCLEOTIDE SEQUENCE</scope>
    <source>
        <strain evidence="3">BECK_S127</strain>
        <strain evidence="2">BECK_S1320</strain>
        <strain evidence="1">BECK_S1321</strain>
    </source>
</reference>
<sequence length="72" mass="7504">MLDNGNLVVASPYDDTVATDSGAARLYRPDGALLATLSGTTANDKLDSGALRRWPTAISWSPLPTGMMPPTA</sequence>
<organism evidence="2">
    <name type="scientific">Candidatus Kentrum sp. SD</name>
    <dbReference type="NCBI Taxonomy" id="2126332"/>
    <lineage>
        <taxon>Bacteria</taxon>
        <taxon>Pseudomonadati</taxon>
        <taxon>Pseudomonadota</taxon>
        <taxon>Gammaproteobacteria</taxon>
        <taxon>Candidatus Kentrum</taxon>
    </lineage>
</organism>